<dbReference type="InterPro" id="IPR051751">
    <property type="entry name" value="Immunoreceptor_sig_adapters"/>
</dbReference>
<dbReference type="PANTHER" id="PTHR14098:SF14">
    <property type="entry name" value="SH2 DOMAIN-CONTAINING PROTEIN"/>
    <property type="match status" value="1"/>
</dbReference>
<dbReference type="EMBL" id="JARKIK010000067">
    <property type="protein sequence ID" value="KAK8729604.1"/>
    <property type="molecule type" value="Genomic_DNA"/>
</dbReference>
<dbReference type="SUPFAM" id="SSF55550">
    <property type="entry name" value="SH2 domain"/>
    <property type="match status" value="1"/>
</dbReference>
<dbReference type="GO" id="GO:0007169">
    <property type="term" value="P:cell surface receptor protein tyrosine kinase signaling pathway"/>
    <property type="evidence" value="ECO:0007669"/>
    <property type="project" value="TreeGrafter"/>
</dbReference>
<proteinExistence type="predicted"/>
<feature type="domain" description="SH2" evidence="3">
    <location>
        <begin position="4"/>
        <end position="103"/>
    </location>
</feature>
<reference evidence="4 5" key="1">
    <citation type="journal article" date="2024" name="BMC Genomics">
        <title>Genome assembly of redclaw crayfish (Cherax quadricarinatus) provides insights into its immune adaptation and hypoxia tolerance.</title>
        <authorList>
            <person name="Liu Z."/>
            <person name="Zheng J."/>
            <person name="Li H."/>
            <person name="Fang K."/>
            <person name="Wang S."/>
            <person name="He J."/>
            <person name="Zhou D."/>
            <person name="Weng S."/>
            <person name="Chi M."/>
            <person name="Gu Z."/>
            <person name="He J."/>
            <person name="Li F."/>
            <person name="Wang M."/>
        </authorList>
    </citation>
    <scope>NUCLEOTIDE SEQUENCE [LARGE SCALE GENOMIC DNA]</scope>
    <source>
        <strain evidence="4">ZL_2023a</strain>
    </source>
</reference>
<dbReference type="Gene3D" id="3.30.505.10">
    <property type="entry name" value="SH2 domain"/>
    <property type="match status" value="1"/>
</dbReference>
<dbReference type="InterPro" id="IPR036860">
    <property type="entry name" value="SH2_dom_sf"/>
</dbReference>
<keyword evidence="1 2" id="KW-0727">SH2 domain</keyword>
<dbReference type="Pfam" id="PF00017">
    <property type="entry name" value="SH2"/>
    <property type="match status" value="1"/>
</dbReference>
<keyword evidence="5" id="KW-1185">Reference proteome</keyword>
<dbReference type="EMBL" id="JARKIK010000067">
    <property type="protein sequence ID" value="KAK8729602.1"/>
    <property type="molecule type" value="Genomic_DNA"/>
</dbReference>
<reference evidence="4" key="2">
    <citation type="submission" date="2024-01" db="EMBL/GenBank/DDBJ databases">
        <authorList>
            <person name="He J."/>
            <person name="Wang M."/>
            <person name="Zheng J."/>
            <person name="Liu Z."/>
        </authorList>
    </citation>
    <scope>NUCLEOTIDE SEQUENCE</scope>
    <source>
        <strain evidence="4">ZL_2023a</strain>
        <tissue evidence="4">Muscle</tissue>
    </source>
</reference>
<evidence type="ECO:0000256" key="2">
    <source>
        <dbReference type="PROSITE-ProRule" id="PRU00191"/>
    </source>
</evidence>
<dbReference type="AlphaFoldDB" id="A0AAW0WCC2"/>
<dbReference type="CDD" id="cd00173">
    <property type="entry name" value="SH2"/>
    <property type="match status" value="1"/>
</dbReference>
<dbReference type="GO" id="GO:0005737">
    <property type="term" value="C:cytoplasm"/>
    <property type="evidence" value="ECO:0007669"/>
    <property type="project" value="UniProtKB-ARBA"/>
</dbReference>
<evidence type="ECO:0000259" key="3">
    <source>
        <dbReference type="PROSITE" id="PS50001"/>
    </source>
</evidence>
<dbReference type="PANTHER" id="PTHR14098">
    <property type="entry name" value="SH2 DOMAIN CONTAINING PROTEIN"/>
    <property type="match status" value="1"/>
</dbReference>
<dbReference type="SMART" id="SM00252">
    <property type="entry name" value="SH2"/>
    <property type="match status" value="1"/>
</dbReference>
<accession>A0AAW0WCC2</accession>
<protein>
    <recommendedName>
        <fullName evidence="3">SH2 domain-containing protein</fullName>
    </recommendedName>
</protein>
<organism evidence="4 5">
    <name type="scientific">Cherax quadricarinatus</name>
    <name type="common">Australian red claw crayfish</name>
    <dbReference type="NCBI Taxonomy" id="27406"/>
    <lineage>
        <taxon>Eukaryota</taxon>
        <taxon>Metazoa</taxon>
        <taxon>Ecdysozoa</taxon>
        <taxon>Arthropoda</taxon>
        <taxon>Crustacea</taxon>
        <taxon>Multicrustacea</taxon>
        <taxon>Malacostraca</taxon>
        <taxon>Eumalacostraca</taxon>
        <taxon>Eucarida</taxon>
        <taxon>Decapoda</taxon>
        <taxon>Pleocyemata</taxon>
        <taxon>Astacidea</taxon>
        <taxon>Parastacoidea</taxon>
        <taxon>Parastacidae</taxon>
        <taxon>Cherax</taxon>
    </lineage>
</organism>
<dbReference type="GO" id="GO:0035556">
    <property type="term" value="P:intracellular signal transduction"/>
    <property type="evidence" value="ECO:0007669"/>
    <property type="project" value="TreeGrafter"/>
</dbReference>
<sequence length="121" mass="13862">MELPYFHIISRAKSKNILQQAEDGVFLIRPSTRSTDPLTLCLRHGGRTYNINIRQRPDGLFALGSEKINELTFSAVQEIVSTHSREPIKLQNGERALLMQSPQKSDHIYVQITNTFRKVQL</sequence>
<comment type="caution">
    <text evidence="4">The sequence shown here is derived from an EMBL/GenBank/DDBJ whole genome shotgun (WGS) entry which is preliminary data.</text>
</comment>
<evidence type="ECO:0000313" key="5">
    <source>
        <dbReference type="Proteomes" id="UP001445076"/>
    </source>
</evidence>
<gene>
    <name evidence="4" type="ORF">OTU49_008559</name>
</gene>
<dbReference type="Proteomes" id="UP001445076">
    <property type="component" value="Unassembled WGS sequence"/>
</dbReference>
<dbReference type="PROSITE" id="PS50001">
    <property type="entry name" value="SH2"/>
    <property type="match status" value="1"/>
</dbReference>
<name>A0AAW0WCC2_CHEQU</name>
<dbReference type="InterPro" id="IPR000980">
    <property type="entry name" value="SH2"/>
</dbReference>
<evidence type="ECO:0000256" key="1">
    <source>
        <dbReference type="ARBA" id="ARBA00022999"/>
    </source>
</evidence>
<evidence type="ECO:0000313" key="4">
    <source>
        <dbReference type="EMBL" id="KAK8729602.1"/>
    </source>
</evidence>